<dbReference type="RefSeq" id="WP_153091121.1">
    <property type="nucleotide sequence ID" value="NZ_VZAH01000116.1"/>
</dbReference>
<evidence type="ECO:0000259" key="1">
    <source>
        <dbReference type="Pfam" id="PF07693"/>
    </source>
</evidence>
<dbReference type="OrthoDB" id="88903at2"/>
<evidence type="ECO:0000313" key="2">
    <source>
        <dbReference type="EMBL" id="MQP15150.1"/>
    </source>
</evidence>
<protein>
    <recommendedName>
        <fullName evidence="1">KAP NTPase domain-containing protein</fullName>
    </recommendedName>
</protein>
<organism evidence="2 3">
    <name type="scientific">Segatella copri</name>
    <dbReference type="NCBI Taxonomy" id="165179"/>
    <lineage>
        <taxon>Bacteria</taxon>
        <taxon>Pseudomonadati</taxon>
        <taxon>Bacteroidota</taxon>
        <taxon>Bacteroidia</taxon>
        <taxon>Bacteroidales</taxon>
        <taxon>Prevotellaceae</taxon>
        <taxon>Segatella</taxon>
    </lineage>
</organism>
<feature type="domain" description="KAP NTPase" evidence="1">
    <location>
        <begin position="59"/>
        <end position="193"/>
    </location>
</feature>
<dbReference type="AlphaFoldDB" id="A0A6G1VP29"/>
<dbReference type="InterPro" id="IPR011646">
    <property type="entry name" value="KAP_P-loop"/>
</dbReference>
<proteinExistence type="predicted"/>
<evidence type="ECO:0000313" key="3">
    <source>
        <dbReference type="Proteomes" id="UP000477980"/>
    </source>
</evidence>
<accession>A0A6G1VP29</accession>
<gene>
    <name evidence="2" type="ORF">F7D25_12180</name>
</gene>
<reference evidence="2 3" key="1">
    <citation type="submission" date="2019-09" db="EMBL/GenBank/DDBJ databases">
        <title>Distinct polysaccharide growth profiles of human intestinal Prevotella copri isolates.</title>
        <authorList>
            <person name="Fehlner-Peach H."/>
            <person name="Magnabosco C."/>
            <person name="Raghavan V."/>
            <person name="Scher J.U."/>
            <person name="Tett A."/>
            <person name="Cox L.M."/>
            <person name="Gottsegen C."/>
            <person name="Watters A."/>
            <person name="Wiltshire- Gordon J.D."/>
            <person name="Segata N."/>
            <person name="Bonneau R."/>
            <person name="Littman D.R."/>
        </authorList>
    </citation>
    <scope>NUCLEOTIDE SEQUENCE [LARGE SCALE GENOMIC DNA]</scope>
    <source>
        <strain evidence="3">iAA917</strain>
    </source>
</reference>
<name>A0A6G1VP29_9BACT</name>
<comment type="caution">
    <text evidence="2">The sequence shown here is derived from an EMBL/GenBank/DDBJ whole genome shotgun (WGS) entry which is preliminary data.</text>
</comment>
<dbReference type="EMBL" id="VZAH01000116">
    <property type="protein sequence ID" value="MQP15150.1"/>
    <property type="molecule type" value="Genomic_DNA"/>
</dbReference>
<dbReference type="Pfam" id="PF07693">
    <property type="entry name" value="KAP_NTPase"/>
    <property type="match status" value="1"/>
</dbReference>
<sequence>MPKNIICEYAQCFTNKKWKKIVDDVASFIKRIRMIKLPVVGEFLDLKGIFGEGKALYKMLSKDAVVCLDDLERAIEKYDINDLLGVINELVENQHLKVIVVANKEYIDKQQCYKNDSAASSHEVFYEKVIEKVLHFTPDIIGVFKTLIHSDGKEGSDAFEEFMNKECIKNSVSPKLANSVSLRHQKENIRTLKFAVSHFRSIFQNYIDHGKDVTDTKIERLLINQWLFLYSLSLESKQTALSIDDSMGLENYVATASMEQLDLGSEDDNLFEDDEQQKNNEKSQDIAKKFVEKYYQGRENEYIFYPYFV</sequence>
<dbReference type="Proteomes" id="UP000477980">
    <property type="component" value="Unassembled WGS sequence"/>
</dbReference>